<sequence>MKSFSVCKSGRWLFPALSGVLIGTSYIPFPPWASLFCFVPLWMFWYRQTSLQGVFLGGVLTAFIFTLIGFNWVTYLLHEFAHLPWPLAVIGMLVFALLAHLFVPLAGVLWFLCQRLFQWPERLSLGLMALITTLCEAYSLTLFDWNFGYSWYGAGIPVFHWAEAVGFNGLSAATLLCNLPLYFAWKNRGNRSGKVLLASVLSGFVLLNLGGAWLKSRLPAPDASLRALLVQGNIGNSEKMAAELGKAYEQQILRKYLELTDKAVSGSREKVDFVMWPETAFPALLGEKYKFHEYPAILRDYLKESRLALVTGAYGVDQSSRRLTNSLFVLDANGEIVQPHYSKTILLAFGEFIPGEQLFPQIREWLPPTGQFARGAGPSALLHLNDYKMGAQICYESLFPAFTRALADLGAQFIVNATNDSWYGQWQEPYQHMVMTLARGVEFRRPVLRVTNTGISTVSLATGEILEGSPLHEAWAGVYEVPYLKNPPATFYQQWFWLVPALLWGSLALLLVAGWRSFYIRSRENGPRR</sequence>
<dbReference type="Pfam" id="PF20154">
    <property type="entry name" value="LNT_N"/>
    <property type="match status" value="1"/>
</dbReference>
<proteinExistence type="inferred from homology"/>
<dbReference type="InterPro" id="IPR045378">
    <property type="entry name" value="LNT_N"/>
</dbReference>
<dbReference type="SUPFAM" id="SSF56317">
    <property type="entry name" value="Carbon-nitrogen hydrolase"/>
    <property type="match status" value="1"/>
</dbReference>
<dbReference type="RefSeq" id="WP_153248484.1">
    <property type="nucleotide sequence ID" value="NZ_CP044205.1"/>
</dbReference>
<evidence type="ECO:0000256" key="9">
    <source>
        <dbReference type="HAMAP-Rule" id="MF_01148"/>
    </source>
</evidence>
<feature type="transmembrane region" description="Helical" evidence="9">
    <location>
        <begin position="195"/>
        <end position="214"/>
    </location>
</feature>
<dbReference type="InterPro" id="IPR004563">
    <property type="entry name" value="Apolipo_AcylTrfase"/>
</dbReference>
<feature type="transmembrane region" description="Helical" evidence="9">
    <location>
        <begin position="85"/>
        <end position="113"/>
    </location>
</feature>
<dbReference type="EMBL" id="CP044205">
    <property type="protein sequence ID" value="QFY42488.1"/>
    <property type="molecule type" value="Genomic_DNA"/>
</dbReference>
<dbReference type="Gene3D" id="3.60.110.10">
    <property type="entry name" value="Carbon-nitrogen hydrolase"/>
    <property type="match status" value="1"/>
</dbReference>
<feature type="transmembrane region" description="Helical" evidence="9">
    <location>
        <begin position="12"/>
        <end position="42"/>
    </location>
</feature>
<dbReference type="NCBIfam" id="TIGR00546">
    <property type="entry name" value="lnt"/>
    <property type="match status" value="1"/>
</dbReference>
<evidence type="ECO:0000256" key="3">
    <source>
        <dbReference type="ARBA" id="ARBA00022475"/>
    </source>
</evidence>
<comment type="subcellular location">
    <subcellularLocation>
        <location evidence="1 9">Cell membrane</location>
        <topology evidence="1 9">Multi-pass membrane protein</topology>
    </subcellularLocation>
</comment>
<evidence type="ECO:0000313" key="12">
    <source>
        <dbReference type="Proteomes" id="UP000325755"/>
    </source>
</evidence>
<dbReference type="HAMAP" id="MF_01148">
    <property type="entry name" value="Lnt"/>
    <property type="match status" value="1"/>
</dbReference>
<dbReference type="EC" id="2.3.1.269" evidence="9"/>
<accession>A0A5Q0BK01</accession>
<evidence type="ECO:0000313" key="11">
    <source>
        <dbReference type="EMBL" id="QFY42488.1"/>
    </source>
</evidence>
<evidence type="ECO:0000256" key="6">
    <source>
        <dbReference type="ARBA" id="ARBA00022989"/>
    </source>
</evidence>
<evidence type="ECO:0000256" key="2">
    <source>
        <dbReference type="ARBA" id="ARBA00010065"/>
    </source>
</evidence>
<keyword evidence="6 9" id="KW-1133">Transmembrane helix</keyword>
<dbReference type="InParanoid" id="A0A5Q0BK01"/>
<dbReference type="PROSITE" id="PS50263">
    <property type="entry name" value="CN_HYDROLASE"/>
    <property type="match status" value="1"/>
</dbReference>
<keyword evidence="3 9" id="KW-1003">Cell membrane</keyword>
<feature type="transmembrane region" description="Helical" evidence="9">
    <location>
        <begin position="125"/>
        <end position="145"/>
    </location>
</feature>
<keyword evidence="5 9" id="KW-0812">Transmembrane</keyword>
<dbReference type="PANTHER" id="PTHR38686:SF1">
    <property type="entry name" value="APOLIPOPROTEIN N-ACYLTRANSFERASE"/>
    <property type="match status" value="1"/>
</dbReference>
<evidence type="ECO:0000256" key="1">
    <source>
        <dbReference type="ARBA" id="ARBA00004651"/>
    </source>
</evidence>
<keyword evidence="8 9" id="KW-0012">Acyltransferase</keyword>
<protein>
    <recommendedName>
        <fullName evidence="9">Apolipoprotein N-acyltransferase</fullName>
        <shortName evidence="9">ALP N-acyltransferase</shortName>
        <ecNumber evidence="9">2.3.1.269</ecNumber>
    </recommendedName>
</protein>
<comment type="pathway">
    <text evidence="9">Protein modification; lipoprotein biosynthesis (N-acyl transfer).</text>
</comment>
<keyword evidence="4 9" id="KW-0808">Transferase</keyword>
<comment type="function">
    <text evidence="9">Catalyzes the phospholipid dependent N-acylation of the N-terminal cysteine of apolipoprotein, the last step in lipoprotein maturation.</text>
</comment>
<dbReference type="UniPathway" id="UPA00666"/>
<feature type="transmembrane region" description="Helical" evidence="9">
    <location>
        <begin position="54"/>
        <end position="73"/>
    </location>
</feature>
<dbReference type="InterPro" id="IPR036526">
    <property type="entry name" value="C-N_Hydrolase_sf"/>
</dbReference>
<organism evidence="11 12">
    <name type="scientific">Candidatus Methylospira mobilis</name>
    <dbReference type="NCBI Taxonomy" id="1808979"/>
    <lineage>
        <taxon>Bacteria</taxon>
        <taxon>Pseudomonadati</taxon>
        <taxon>Pseudomonadota</taxon>
        <taxon>Gammaproteobacteria</taxon>
        <taxon>Methylococcales</taxon>
        <taxon>Methylococcaceae</taxon>
        <taxon>Candidatus Methylospira</taxon>
    </lineage>
</organism>
<feature type="domain" description="CN hydrolase" evidence="10">
    <location>
        <begin position="230"/>
        <end position="483"/>
    </location>
</feature>
<keyword evidence="11" id="KW-0449">Lipoprotein</keyword>
<dbReference type="KEGG" id="mmob:F6R98_07500"/>
<dbReference type="Pfam" id="PF00795">
    <property type="entry name" value="CN_hydrolase"/>
    <property type="match status" value="1"/>
</dbReference>
<evidence type="ECO:0000256" key="5">
    <source>
        <dbReference type="ARBA" id="ARBA00022692"/>
    </source>
</evidence>
<dbReference type="Proteomes" id="UP000325755">
    <property type="component" value="Chromosome"/>
</dbReference>
<comment type="similarity">
    <text evidence="2 9">Belongs to the CN hydrolase family. Apolipoprotein N-acyltransferase subfamily.</text>
</comment>
<reference evidence="11 12" key="1">
    <citation type="submission" date="2019-09" db="EMBL/GenBank/DDBJ databases">
        <title>Ecophysiology of the spiral-shaped methanotroph Methylospira mobilis as revealed by the complete genome sequence.</title>
        <authorList>
            <person name="Oshkin I.Y."/>
            <person name="Dedysh S.N."/>
            <person name="Miroshnikov K."/>
            <person name="Danilova O.V."/>
            <person name="Hakobyan A."/>
            <person name="Liesack W."/>
        </authorList>
    </citation>
    <scope>NUCLEOTIDE SEQUENCE [LARGE SCALE GENOMIC DNA]</scope>
    <source>
        <strain evidence="11 12">Shm1</strain>
    </source>
</reference>
<dbReference type="GO" id="GO:0016410">
    <property type="term" value="F:N-acyltransferase activity"/>
    <property type="evidence" value="ECO:0007669"/>
    <property type="project" value="UniProtKB-UniRule"/>
</dbReference>
<gene>
    <name evidence="9 11" type="primary">lnt</name>
    <name evidence="11" type="ORF">F6R98_07500</name>
</gene>
<dbReference type="PANTHER" id="PTHR38686">
    <property type="entry name" value="APOLIPOPROTEIN N-ACYLTRANSFERASE"/>
    <property type="match status" value="1"/>
</dbReference>
<keyword evidence="12" id="KW-1185">Reference proteome</keyword>
<evidence type="ECO:0000256" key="8">
    <source>
        <dbReference type="ARBA" id="ARBA00023315"/>
    </source>
</evidence>
<evidence type="ECO:0000256" key="7">
    <source>
        <dbReference type="ARBA" id="ARBA00023136"/>
    </source>
</evidence>
<evidence type="ECO:0000256" key="4">
    <source>
        <dbReference type="ARBA" id="ARBA00022679"/>
    </source>
</evidence>
<evidence type="ECO:0000259" key="10">
    <source>
        <dbReference type="PROSITE" id="PS50263"/>
    </source>
</evidence>
<dbReference type="AlphaFoldDB" id="A0A5Q0BK01"/>
<comment type="catalytic activity">
    <reaction evidence="9">
        <text>N-terminal S-1,2-diacyl-sn-glyceryl-L-cysteinyl-[lipoprotein] + a glycerophospholipid = N-acyl-S-1,2-diacyl-sn-glyceryl-L-cysteinyl-[lipoprotein] + a 2-acyl-sn-glycero-3-phospholipid + H(+)</text>
        <dbReference type="Rhea" id="RHEA:48228"/>
        <dbReference type="Rhea" id="RHEA-COMP:14681"/>
        <dbReference type="Rhea" id="RHEA-COMP:14684"/>
        <dbReference type="ChEBI" id="CHEBI:15378"/>
        <dbReference type="ChEBI" id="CHEBI:136912"/>
        <dbReference type="ChEBI" id="CHEBI:140656"/>
        <dbReference type="ChEBI" id="CHEBI:140657"/>
        <dbReference type="ChEBI" id="CHEBI:140660"/>
        <dbReference type="EC" id="2.3.1.269"/>
    </reaction>
</comment>
<dbReference type="CDD" id="cd07571">
    <property type="entry name" value="ALP_N-acyl_transferase"/>
    <property type="match status" value="1"/>
</dbReference>
<dbReference type="OrthoDB" id="9804277at2"/>
<feature type="transmembrane region" description="Helical" evidence="9">
    <location>
        <begin position="495"/>
        <end position="519"/>
    </location>
</feature>
<feature type="transmembrane region" description="Helical" evidence="9">
    <location>
        <begin position="165"/>
        <end position="183"/>
    </location>
</feature>
<name>A0A5Q0BK01_9GAMM</name>
<dbReference type="GO" id="GO:0042158">
    <property type="term" value="P:lipoprotein biosynthetic process"/>
    <property type="evidence" value="ECO:0007669"/>
    <property type="project" value="UniProtKB-UniRule"/>
</dbReference>
<keyword evidence="7 9" id="KW-0472">Membrane</keyword>
<dbReference type="InterPro" id="IPR003010">
    <property type="entry name" value="C-N_Hydrolase"/>
</dbReference>
<dbReference type="GO" id="GO:0005886">
    <property type="term" value="C:plasma membrane"/>
    <property type="evidence" value="ECO:0007669"/>
    <property type="project" value="UniProtKB-SubCell"/>
</dbReference>